<keyword evidence="2" id="KW-1185">Reference proteome</keyword>
<reference evidence="1 2" key="1">
    <citation type="submission" date="2020-03" db="EMBL/GenBank/DDBJ databases">
        <title>Genomic Encyclopedia of Type Strains, Phase IV (KMG-IV): sequencing the most valuable type-strain genomes for metagenomic binning, comparative biology and taxonomic classification.</title>
        <authorList>
            <person name="Goeker M."/>
        </authorList>
    </citation>
    <scope>NUCLEOTIDE SEQUENCE [LARGE SCALE GENOMIC DNA]</scope>
    <source>
        <strain evidence="1 2">DSM 101599</strain>
    </source>
</reference>
<dbReference type="RefSeq" id="WP_167190626.1">
    <property type="nucleotide sequence ID" value="NZ_JAASQL010000007.1"/>
</dbReference>
<dbReference type="EMBL" id="JAASQL010000007">
    <property type="protein sequence ID" value="NIJ46457.1"/>
    <property type="molecule type" value="Genomic_DNA"/>
</dbReference>
<gene>
    <name evidence="1" type="ORF">FHR24_002945</name>
</gene>
<evidence type="ECO:0000313" key="1">
    <source>
        <dbReference type="EMBL" id="NIJ46457.1"/>
    </source>
</evidence>
<protein>
    <recommendedName>
        <fullName evidence="3">Transposase</fullName>
    </recommendedName>
</protein>
<sequence>MLSDSLLAVANLLLPEVLIEYFELTKHEIKGEELHFYFTENNSIPKEFKNQNLSSKGFFPEATLQDFPLRGKPVFLHITRRRWINETSNKVVTRDWGLVAKGTRMTNEFATFLKECIILK</sequence>
<comment type="caution">
    <text evidence="1">The sequence shown here is derived from an EMBL/GenBank/DDBJ whole genome shotgun (WGS) entry which is preliminary data.</text>
</comment>
<dbReference type="Proteomes" id="UP000745859">
    <property type="component" value="Unassembled WGS sequence"/>
</dbReference>
<proteinExistence type="predicted"/>
<evidence type="ECO:0000313" key="2">
    <source>
        <dbReference type="Proteomes" id="UP000745859"/>
    </source>
</evidence>
<accession>A0ABX0UHG8</accession>
<organism evidence="1 2">
    <name type="scientific">Wenyingzhuangia heitensis</name>
    <dbReference type="NCBI Taxonomy" id="1487859"/>
    <lineage>
        <taxon>Bacteria</taxon>
        <taxon>Pseudomonadati</taxon>
        <taxon>Bacteroidota</taxon>
        <taxon>Flavobacteriia</taxon>
        <taxon>Flavobacteriales</taxon>
        <taxon>Flavobacteriaceae</taxon>
        <taxon>Wenyingzhuangia</taxon>
    </lineage>
</organism>
<evidence type="ECO:0008006" key="3">
    <source>
        <dbReference type="Google" id="ProtNLM"/>
    </source>
</evidence>
<name>A0ABX0UHG8_9FLAO</name>